<feature type="compositionally biased region" description="Polar residues" evidence="1">
    <location>
        <begin position="372"/>
        <end position="381"/>
    </location>
</feature>
<organism evidence="3 4">
    <name type="scientific">Danionella cerebrum</name>
    <dbReference type="NCBI Taxonomy" id="2873325"/>
    <lineage>
        <taxon>Eukaryota</taxon>
        <taxon>Metazoa</taxon>
        <taxon>Chordata</taxon>
        <taxon>Craniata</taxon>
        <taxon>Vertebrata</taxon>
        <taxon>Euteleostomi</taxon>
        <taxon>Actinopterygii</taxon>
        <taxon>Neopterygii</taxon>
        <taxon>Teleostei</taxon>
        <taxon>Ostariophysi</taxon>
        <taxon>Cypriniformes</taxon>
        <taxon>Danionidae</taxon>
        <taxon>Danioninae</taxon>
        <taxon>Danionella</taxon>
    </lineage>
</organism>
<feature type="compositionally biased region" description="Low complexity" evidence="1">
    <location>
        <begin position="105"/>
        <end position="119"/>
    </location>
</feature>
<reference evidence="3 4" key="1">
    <citation type="journal article" date="2019" name="Sci. Data">
        <title>Hybrid genome assembly and annotation of Danionella translucida.</title>
        <authorList>
            <person name="Kadobianskyi M."/>
            <person name="Schulze L."/>
            <person name="Schuelke M."/>
            <person name="Judkewitz B."/>
        </authorList>
    </citation>
    <scope>NUCLEOTIDE SEQUENCE [LARGE SCALE GENOMIC DNA]</scope>
    <source>
        <strain evidence="3 4">Bolton</strain>
    </source>
</reference>
<feature type="compositionally biased region" description="Polar residues" evidence="1">
    <location>
        <begin position="177"/>
        <end position="189"/>
    </location>
</feature>
<dbReference type="EMBL" id="SRMA01025847">
    <property type="protein sequence ID" value="TRY90427.1"/>
    <property type="molecule type" value="Genomic_DNA"/>
</dbReference>
<feature type="compositionally biased region" description="Polar residues" evidence="1">
    <location>
        <begin position="808"/>
        <end position="823"/>
    </location>
</feature>
<feature type="compositionally biased region" description="Polar residues" evidence="1">
    <location>
        <begin position="204"/>
        <end position="214"/>
    </location>
</feature>
<protein>
    <recommendedName>
        <fullName evidence="2">RabBD domain-containing protein</fullName>
    </recommendedName>
</protein>
<feature type="region of interest" description="Disordered" evidence="1">
    <location>
        <begin position="94"/>
        <end position="130"/>
    </location>
</feature>
<dbReference type="GO" id="GO:0006887">
    <property type="term" value="P:exocytosis"/>
    <property type="evidence" value="ECO:0007669"/>
    <property type="project" value="TreeGrafter"/>
</dbReference>
<feature type="compositionally biased region" description="Polar residues" evidence="1">
    <location>
        <begin position="225"/>
        <end position="240"/>
    </location>
</feature>
<keyword evidence="4" id="KW-1185">Reference proteome</keyword>
<dbReference type="STRING" id="623744.A0A553QKG5"/>
<name>A0A553QKG5_9TELE</name>
<dbReference type="PANTHER" id="PTHR45716:SF1">
    <property type="entry name" value="SYNAPTOTAGMIN-LIKE PROTEIN 3"/>
    <property type="match status" value="1"/>
</dbReference>
<feature type="compositionally biased region" description="Basic and acidic residues" evidence="1">
    <location>
        <begin position="382"/>
        <end position="408"/>
    </location>
</feature>
<feature type="compositionally biased region" description="Basic and acidic residues" evidence="1">
    <location>
        <begin position="669"/>
        <end position="690"/>
    </location>
</feature>
<proteinExistence type="predicted"/>
<dbReference type="PANTHER" id="PTHR45716">
    <property type="entry name" value="BITESIZE, ISOFORM I"/>
    <property type="match status" value="1"/>
</dbReference>
<evidence type="ECO:0000313" key="3">
    <source>
        <dbReference type="EMBL" id="TRY90427.1"/>
    </source>
</evidence>
<feature type="region of interest" description="Disordered" evidence="1">
    <location>
        <begin position="766"/>
        <end position="825"/>
    </location>
</feature>
<dbReference type="AlphaFoldDB" id="A0A553QKG5"/>
<evidence type="ECO:0000259" key="2">
    <source>
        <dbReference type="PROSITE" id="PS50916"/>
    </source>
</evidence>
<dbReference type="GO" id="GO:0006886">
    <property type="term" value="P:intracellular protein transport"/>
    <property type="evidence" value="ECO:0007669"/>
    <property type="project" value="InterPro"/>
</dbReference>
<dbReference type="PROSITE" id="PS50916">
    <property type="entry name" value="RABBD"/>
    <property type="match status" value="1"/>
</dbReference>
<sequence length="840" mass="94639">MIDLSHLSEEEQDKIMKVLKRDAELKKSEEERVKQLQKVIPQEMKRKYMSGEWFYEAKSQRHQDRIHGSEIILASMTQRKPSVVEYLTKSWGGRSRSISRKDSDVVVSSSKITQSTDSSELLKERGNGDSLELQQEKLNIGMRSPSKPDLHFTSGPRLRESFDEVSDEVKLQEPDNNEVSCELSNSTHKQPGEKPVPKKRTKINKTQTSVFENISSVSNQSVSSKNIPTATDPSVMTSSIPKHDSGEPDFKSQLAQPDVSKSSIHKNNIQDAEDSRKQSLESLEKSNTKTENKDTSNFPSPTKLPKSRLPVRVSSQLAKPSQGLQAKPKIRPRISLNSIKRADVAQRDSSEQCPSSENIVFGSSDKSKQQLDKTSTTQNTEHLSENLENPETHPNKMKTRLEEDKTSSSEEPTSGLYLKTMSDKTDSPTECETESSTLVFNIKQVMQDNPKHEDMAEDSIPTPTDDQGDSIAKVLEWFSRSSDSSDRLDIETDVQEMEEIAKIEDLDFDDVVVHRDKPRENVYLIVPRQKETIPLESHTIFGQQTDWVMDESVEFSKNFTGEQRTSQPTSPRELHINQPSIDHLLMIPPEIPLVNISGGRRCIQTENKVDALMKREEEHKIQLENSDIAQVKERPGAEDRPNLSNLKSFWEKENIGPKILIGKSSSAAKNDELLPSDSKKQVEGAEDQQRRLSVPTEYQITQTVGKELDLELTGSAKSINTPQEKNAMNESKIHFFHANQMTDQAASPLNKKVDASTLKTSLPLLDKGSMVPGEDEDSIGMPVTISSSDADHTTPKDLGDTKSRTEPRINNTPLIKQNSQQENMAERIKQLRSFWEKEST</sequence>
<feature type="domain" description="RabBD" evidence="2">
    <location>
        <begin position="1"/>
        <end position="57"/>
    </location>
</feature>
<feature type="non-terminal residue" evidence="3">
    <location>
        <position position="840"/>
    </location>
</feature>
<gene>
    <name evidence="3" type="ORF">DNTS_018923</name>
</gene>
<dbReference type="Proteomes" id="UP000316079">
    <property type="component" value="Unassembled WGS sequence"/>
</dbReference>
<evidence type="ECO:0000313" key="4">
    <source>
        <dbReference type="Proteomes" id="UP000316079"/>
    </source>
</evidence>
<feature type="compositionally biased region" description="Polar residues" evidence="1">
    <location>
        <begin position="313"/>
        <end position="324"/>
    </location>
</feature>
<feature type="compositionally biased region" description="Low complexity" evidence="1">
    <location>
        <begin position="215"/>
        <end position="224"/>
    </location>
</feature>
<dbReference type="GO" id="GO:0070382">
    <property type="term" value="C:exocytic vesicle"/>
    <property type="evidence" value="ECO:0007669"/>
    <property type="project" value="TreeGrafter"/>
</dbReference>
<dbReference type="InterPro" id="IPR010911">
    <property type="entry name" value="Rab_BD"/>
</dbReference>
<feature type="region of interest" description="Disordered" evidence="1">
    <location>
        <begin position="163"/>
        <end position="434"/>
    </location>
</feature>
<evidence type="ECO:0000256" key="1">
    <source>
        <dbReference type="SAM" id="MobiDB-lite"/>
    </source>
</evidence>
<dbReference type="GO" id="GO:0031267">
    <property type="term" value="F:small GTPase binding"/>
    <property type="evidence" value="ECO:0007669"/>
    <property type="project" value="InterPro"/>
</dbReference>
<feature type="compositionally biased region" description="Basic and acidic residues" evidence="1">
    <location>
        <begin position="163"/>
        <end position="173"/>
    </location>
</feature>
<feature type="compositionally biased region" description="Basic and acidic residues" evidence="1">
    <location>
        <begin position="273"/>
        <end position="294"/>
    </location>
</feature>
<comment type="caution">
    <text evidence="3">The sequence shown here is derived from an EMBL/GenBank/DDBJ whole genome shotgun (WGS) entry which is preliminary data.</text>
</comment>
<dbReference type="GO" id="GO:0005886">
    <property type="term" value="C:plasma membrane"/>
    <property type="evidence" value="ECO:0007669"/>
    <property type="project" value="TreeGrafter"/>
</dbReference>
<accession>A0A553QKG5</accession>
<feature type="compositionally biased region" description="Basic and acidic residues" evidence="1">
    <location>
        <begin position="789"/>
        <end position="807"/>
    </location>
</feature>
<dbReference type="Pfam" id="PF02318">
    <property type="entry name" value="FYVE_2"/>
    <property type="match status" value="1"/>
</dbReference>
<feature type="compositionally biased region" description="Basic and acidic residues" evidence="1">
    <location>
        <begin position="340"/>
        <end position="350"/>
    </location>
</feature>
<dbReference type="InterPro" id="IPR041282">
    <property type="entry name" value="FYVE_2"/>
</dbReference>
<dbReference type="OrthoDB" id="8948718at2759"/>
<dbReference type="Gene3D" id="6.10.250.3000">
    <property type="match status" value="1"/>
</dbReference>
<feature type="compositionally biased region" description="Basic and acidic residues" evidence="1">
    <location>
        <begin position="241"/>
        <end position="250"/>
    </location>
</feature>
<dbReference type="GO" id="GO:0042043">
    <property type="term" value="F:neurexin family protein binding"/>
    <property type="evidence" value="ECO:0007669"/>
    <property type="project" value="TreeGrafter"/>
</dbReference>
<feature type="region of interest" description="Disordered" evidence="1">
    <location>
        <begin position="669"/>
        <end position="691"/>
    </location>
</feature>
<feature type="compositionally biased region" description="Polar residues" evidence="1">
    <location>
        <begin position="253"/>
        <end position="270"/>
    </location>
</feature>